<keyword evidence="3 4" id="KW-0274">FAD</keyword>
<organism evidence="8 9">
    <name type="scientific">Melanomma pulvis-pyrius CBS 109.77</name>
    <dbReference type="NCBI Taxonomy" id="1314802"/>
    <lineage>
        <taxon>Eukaryota</taxon>
        <taxon>Fungi</taxon>
        <taxon>Dikarya</taxon>
        <taxon>Ascomycota</taxon>
        <taxon>Pezizomycotina</taxon>
        <taxon>Dothideomycetes</taxon>
        <taxon>Pleosporomycetidae</taxon>
        <taxon>Pleosporales</taxon>
        <taxon>Melanommataceae</taxon>
        <taxon>Melanomma</taxon>
    </lineage>
</organism>
<gene>
    <name evidence="8" type="ORF">K505DRAFT_301223</name>
</gene>
<feature type="signal peptide" evidence="5">
    <location>
        <begin position="1"/>
        <end position="20"/>
    </location>
</feature>
<feature type="domain" description="Glucose-methanol-choline oxidoreductase N-terminal" evidence="6">
    <location>
        <begin position="113"/>
        <end position="136"/>
    </location>
</feature>
<keyword evidence="9" id="KW-1185">Reference proteome</keyword>
<evidence type="ECO:0000256" key="1">
    <source>
        <dbReference type="ARBA" id="ARBA00010790"/>
    </source>
</evidence>
<dbReference type="PROSITE" id="PS00624">
    <property type="entry name" value="GMC_OXRED_2"/>
    <property type="match status" value="1"/>
</dbReference>
<feature type="active site" description="Proton donor" evidence="2">
    <location>
        <position position="553"/>
    </location>
</feature>
<evidence type="ECO:0000313" key="8">
    <source>
        <dbReference type="EMBL" id="KAF2795925.1"/>
    </source>
</evidence>
<feature type="binding site" evidence="3">
    <location>
        <position position="115"/>
    </location>
    <ligand>
        <name>FAD</name>
        <dbReference type="ChEBI" id="CHEBI:57692"/>
    </ligand>
</feature>
<dbReference type="InterPro" id="IPR012132">
    <property type="entry name" value="GMC_OxRdtase"/>
</dbReference>
<keyword evidence="5" id="KW-0732">Signal</keyword>
<dbReference type="AlphaFoldDB" id="A0A6A6XJ33"/>
<dbReference type="Pfam" id="PF00732">
    <property type="entry name" value="GMC_oxred_N"/>
    <property type="match status" value="1"/>
</dbReference>
<name>A0A6A6XJ33_9PLEO</name>
<evidence type="ECO:0000256" key="3">
    <source>
        <dbReference type="PIRSR" id="PIRSR000137-2"/>
    </source>
</evidence>
<dbReference type="SUPFAM" id="SSF51905">
    <property type="entry name" value="FAD/NAD(P)-binding domain"/>
    <property type="match status" value="1"/>
</dbReference>
<dbReference type="SUPFAM" id="SSF54373">
    <property type="entry name" value="FAD-linked reductases, C-terminal domain"/>
    <property type="match status" value="1"/>
</dbReference>
<dbReference type="Pfam" id="PF05199">
    <property type="entry name" value="GMC_oxred_C"/>
    <property type="match status" value="1"/>
</dbReference>
<dbReference type="InterPro" id="IPR036188">
    <property type="entry name" value="FAD/NAD-bd_sf"/>
</dbReference>
<dbReference type="Proteomes" id="UP000799757">
    <property type="component" value="Unassembled WGS sequence"/>
</dbReference>
<evidence type="ECO:0000259" key="7">
    <source>
        <dbReference type="PROSITE" id="PS00624"/>
    </source>
</evidence>
<evidence type="ECO:0000256" key="2">
    <source>
        <dbReference type="PIRSR" id="PIRSR000137-1"/>
    </source>
</evidence>
<feature type="binding site" evidence="3">
    <location>
        <position position="264"/>
    </location>
    <ligand>
        <name>FAD</name>
        <dbReference type="ChEBI" id="CHEBI:57692"/>
    </ligand>
</feature>
<feature type="domain" description="Glucose-methanol-choline oxidoreductase N-terminal" evidence="7">
    <location>
        <begin position="301"/>
        <end position="315"/>
    </location>
</feature>
<dbReference type="InterPro" id="IPR000172">
    <property type="entry name" value="GMC_OxRdtase_N"/>
</dbReference>
<dbReference type="PIRSF" id="PIRSF000137">
    <property type="entry name" value="Alcohol_oxidase"/>
    <property type="match status" value="1"/>
</dbReference>
<dbReference type="PANTHER" id="PTHR11552:SF115">
    <property type="entry name" value="DEHYDROGENASE XPTC-RELATED"/>
    <property type="match status" value="1"/>
</dbReference>
<reference evidence="8" key="1">
    <citation type="journal article" date="2020" name="Stud. Mycol.">
        <title>101 Dothideomycetes genomes: a test case for predicting lifestyles and emergence of pathogens.</title>
        <authorList>
            <person name="Haridas S."/>
            <person name="Albert R."/>
            <person name="Binder M."/>
            <person name="Bloem J."/>
            <person name="Labutti K."/>
            <person name="Salamov A."/>
            <person name="Andreopoulos B."/>
            <person name="Baker S."/>
            <person name="Barry K."/>
            <person name="Bills G."/>
            <person name="Bluhm B."/>
            <person name="Cannon C."/>
            <person name="Castanera R."/>
            <person name="Culley D."/>
            <person name="Daum C."/>
            <person name="Ezra D."/>
            <person name="Gonzalez J."/>
            <person name="Henrissat B."/>
            <person name="Kuo A."/>
            <person name="Liang C."/>
            <person name="Lipzen A."/>
            <person name="Lutzoni F."/>
            <person name="Magnuson J."/>
            <person name="Mondo S."/>
            <person name="Nolan M."/>
            <person name="Ohm R."/>
            <person name="Pangilinan J."/>
            <person name="Park H.-J."/>
            <person name="Ramirez L."/>
            <person name="Alfaro M."/>
            <person name="Sun H."/>
            <person name="Tritt A."/>
            <person name="Yoshinaga Y."/>
            <person name="Zwiers L.-H."/>
            <person name="Turgeon B."/>
            <person name="Goodwin S."/>
            <person name="Spatafora J."/>
            <person name="Crous P."/>
            <person name="Grigoriev I."/>
        </authorList>
    </citation>
    <scope>NUCLEOTIDE SEQUENCE</scope>
    <source>
        <strain evidence="8">CBS 109.77</strain>
    </source>
</reference>
<sequence>MAPNMQRLVSSLALLSTAFALPGERRDTAAAGVKEQTYDYVIVGGGLTGLVVANRLSERSDRTVLVIENGYVDKGVRTLVPQFANSNNDPDMYNITSAPDANLGNVGYKVLVGNVVGGGSVVNGMAFDRASAADYDAWESLGNDGWGWSDLLPYFKKSTTFTPPLPALVKEFGITYDASAYGNSGPLQASFPNFEYNDTKTIWASFRAEGVPLPKEHAAGKAVGAFWTTTSIAPKTQTRSHAGNAYYDPAASRRNLKLLTGQTVNEILFSGSRATGVQFVSRADKSVTKVYAKREVILAAGAVFTPQLLQLSGLGPKAVLQAAGVKVKKDLPGVGANFQDHPNLNLFFGLSNQSFPNPLSLSTNATFNASAWEEYQTKKTGVYTYPHGSSLAFLSLPQITSNYKTIVSTLKAQKAANFLPSIYSNKALLKGYEAQRAITAKLLSGNDAAAGEIPMSPFGLAISALQRPSSRGTVYLDPKNKYGSPIVNYNTFQNPVDKDILLAMVRWTRAHWAKKELSVFSPIELAPGVAAQSDDDIIAALVKGGSIAPSFAHPSGSASMLPESSGGVVDSDLLVYGVDNLSIVDASIIPLIPATHLQATMYAIAEKAADLIKSRDGY</sequence>
<dbReference type="PANTHER" id="PTHR11552">
    <property type="entry name" value="GLUCOSE-METHANOL-CHOLINE GMC OXIDOREDUCTASE"/>
    <property type="match status" value="1"/>
</dbReference>
<dbReference type="GO" id="GO:0044550">
    <property type="term" value="P:secondary metabolite biosynthetic process"/>
    <property type="evidence" value="ECO:0007669"/>
    <property type="project" value="TreeGrafter"/>
</dbReference>
<dbReference type="Gene3D" id="3.30.560.10">
    <property type="entry name" value="Glucose Oxidase, domain 3"/>
    <property type="match status" value="1"/>
</dbReference>
<dbReference type="InterPro" id="IPR007867">
    <property type="entry name" value="GMC_OxRtase_C"/>
</dbReference>
<dbReference type="EMBL" id="MU001844">
    <property type="protein sequence ID" value="KAF2795925.1"/>
    <property type="molecule type" value="Genomic_DNA"/>
</dbReference>
<comment type="cofactor">
    <cofactor evidence="3">
        <name>FAD</name>
        <dbReference type="ChEBI" id="CHEBI:57692"/>
    </cofactor>
</comment>
<proteinExistence type="inferred from homology"/>
<comment type="similarity">
    <text evidence="1 4">Belongs to the GMC oxidoreductase family.</text>
</comment>
<keyword evidence="4" id="KW-0285">Flavoprotein</keyword>
<evidence type="ECO:0000256" key="4">
    <source>
        <dbReference type="RuleBase" id="RU003968"/>
    </source>
</evidence>
<dbReference type="Gene3D" id="3.50.50.60">
    <property type="entry name" value="FAD/NAD(P)-binding domain"/>
    <property type="match status" value="1"/>
</dbReference>
<accession>A0A6A6XJ33</accession>
<evidence type="ECO:0000313" key="9">
    <source>
        <dbReference type="Proteomes" id="UP000799757"/>
    </source>
</evidence>
<protein>
    <submittedName>
        <fullName evidence="8">GMC oxidoreductase</fullName>
    </submittedName>
</protein>
<dbReference type="OrthoDB" id="269227at2759"/>
<evidence type="ECO:0000256" key="5">
    <source>
        <dbReference type="SAM" id="SignalP"/>
    </source>
</evidence>
<evidence type="ECO:0000259" key="6">
    <source>
        <dbReference type="PROSITE" id="PS00623"/>
    </source>
</evidence>
<feature type="chain" id="PRO_5025455142" evidence="5">
    <location>
        <begin position="21"/>
        <end position="618"/>
    </location>
</feature>
<dbReference type="PROSITE" id="PS00623">
    <property type="entry name" value="GMC_OXRED_1"/>
    <property type="match status" value="1"/>
</dbReference>
<dbReference type="GO" id="GO:0050660">
    <property type="term" value="F:flavin adenine dinucleotide binding"/>
    <property type="evidence" value="ECO:0007669"/>
    <property type="project" value="InterPro"/>
</dbReference>
<feature type="active site" description="Proton acceptor" evidence="2">
    <location>
        <position position="596"/>
    </location>
</feature>
<dbReference type="GO" id="GO:0016614">
    <property type="term" value="F:oxidoreductase activity, acting on CH-OH group of donors"/>
    <property type="evidence" value="ECO:0007669"/>
    <property type="project" value="InterPro"/>
</dbReference>